<evidence type="ECO:0000313" key="2">
    <source>
        <dbReference type="Proteomes" id="UP001239782"/>
    </source>
</evidence>
<accession>A0AA51RTZ0</accession>
<dbReference type="Proteomes" id="UP001239782">
    <property type="component" value="Chromosome"/>
</dbReference>
<gene>
    <name evidence="1" type="ORF">Q9312_01525</name>
</gene>
<evidence type="ECO:0000313" key="1">
    <source>
        <dbReference type="EMBL" id="WMS87618.1"/>
    </source>
</evidence>
<proteinExistence type="predicted"/>
<protein>
    <submittedName>
        <fullName evidence="1">DUF2310 family Zn-ribbon-containing protein</fullName>
    </submittedName>
</protein>
<name>A0AA51RTZ0_9GAMM</name>
<sequence>MSSYDKLRPWTEIENCDCKEITSIVLVDILTDNPIHCFNCKNEIDPEFLKLDQKLVDDIASWYGVFQSLYNLWLNSGEYEEYAKEKLTNKNSQVNVEGMSVAKRLSAYYPSYYWWFSDTDDGELIYCPNCAKKLDPNVKYGTGKCEACNVVV</sequence>
<dbReference type="Pfam" id="PF10071">
    <property type="entry name" value="DUF2310"/>
    <property type="match status" value="1"/>
</dbReference>
<dbReference type="RefSeq" id="WP_309202758.1">
    <property type="nucleotide sequence ID" value="NZ_CP133548.1"/>
</dbReference>
<reference evidence="1 2" key="1">
    <citation type="submission" date="2023-08" db="EMBL/GenBank/DDBJ databases">
        <title>Pleionea litopenaei sp. nov., isolated from stomach of juvenile Litopenaeus vannamei.</title>
        <authorList>
            <person name="Rho A.M."/>
            <person name="Hwang C.Y."/>
        </authorList>
    </citation>
    <scope>NUCLEOTIDE SEQUENCE [LARGE SCALE GENOMIC DNA]</scope>
    <source>
        <strain evidence="1 2">HL-JVS1</strain>
    </source>
</reference>
<organism evidence="1 2">
    <name type="scientific">Pleionea litopenaei</name>
    <dbReference type="NCBI Taxonomy" id="3070815"/>
    <lineage>
        <taxon>Bacteria</taxon>
        <taxon>Pseudomonadati</taxon>
        <taxon>Pseudomonadota</taxon>
        <taxon>Gammaproteobacteria</taxon>
        <taxon>Oceanospirillales</taxon>
        <taxon>Pleioneaceae</taxon>
        <taxon>Pleionea</taxon>
    </lineage>
</organism>
<dbReference type="EMBL" id="CP133548">
    <property type="protein sequence ID" value="WMS87618.1"/>
    <property type="molecule type" value="Genomic_DNA"/>
</dbReference>
<dbReference type="InterPro" id="IPR016908">
    <property type="entry name" value="UCP029037"/>
</dbReference>
<dbReference type="KEGG" id="plei:Q9312_01525"/>
<dbReference type="AlphaFoldDB" id="A0AA51RTZ0"/>
<keyword evidence="2" id="KW-1185">Reference proteome</keyword>